<feature type="transmembrane region" description="Helical" evidence="5">
    <location>
        <begin position="244"/>
        <end position="263"/>
    </location>
</feature>
<dbReference type="Proteomes" id="UP000198318">
    <property type="component" value="Unassembled WGS sequence"/>
</dbReference>
<feature type="domain" description="ABC transmembrane type-2" evidence="6">
    <location>
        <begin position="28"/>
        <end position="265"/>
    </location>
</feature>
<dbReference type="Pfam" id="PF12698">
    <property type="entry name" value="ABC2_membrane_3"/>
    <property type="match status" value="1"/>
</dbReference>
<dbReference type="EMBL" id="FZOR01000003">
    <property type="protein sequence ID" value="SNS41272.1"/>
    <property type="molecule type" value="Genomic_DNA"/>
</dbReference>
<evidence type="ECO:0000256" key="1">
    <source>
        <dbReference type="ARBA" id="ARBA00004141"/>
    </source>
</evidence>
<evidence type="ECO:0000313" key="8">
    <source>
        <dbReference type="Proteomes" id="UP000198318"/>
    </source>
</evidence>
<dbReference type="OrthoDB" id="9786643at2"/>
<evidence type="ECO:0000256" key="2">
    <source>
        <dbReference type="ARBA" id="ARBA00022692"/>
    </source>
</evidence>
<evidence type="ECO:0000313" key="7">
    <source>
        <dbReference type="EMBL" id="SNS41272.1"/>
    </source>
</evidence>
<keyword evidence="3 5" id="KW-1133">Transmembrane helix</keyword>
<evidence type="ECO:0000256" key="5">
    <source>
        <dbReference type="SAM" id="Phobius"/>
    </source>
</evidence>
<comment type="subcellular location">
    <subcellularLocation>
        <location evidence="1">Membrane</location>
        <topology evidence="1">Multi-pass membrane protein</topology>
    </subcellularLocation>
</comment>
<dbReference type="GO" id="GO:0140359">
    <property type="term" value="F:ABC-type transporter activity"/>
    <property type="evidence" value="ECO:0007669"/>
    <property type="project" value="InterPro"/>
</dbReference>
<feature type="transmembrane region" description="Helical" evidence="5">
    <location>
        <begin position="148"/>
        <end position="170"/>
    </location>
</feature>
<gene>
    <name evidence="7" type="ORF">SAMN05443665_1003295</name>
</gene>
<organism evidence="7 8">
    <name type="scientific">Actinomadura meyerae</name>
    <dbReference type="NCBI Taxonomy" id="240840"/>
    <lineage>
        <taxon>Bacteria</taxon>
        <taxon>Bacillati</taxon>
        <taxon>Actinomycetota</taxon>
        <taxon>Actinomycetes</taxon>
        <taxon>Streptosporangiales</taxon>
        <taxon>Thermomonosporaceae</taxon>
        <taxon>Actinomadura</taxon>
    </lineage>
</organism>
<evidence type="ECO:0000256" key="3">
    <source>
        <dbReference type="ARBA" id="ARBA00022989"/>
    </source>
</evidence>
<dbReference type="GO" id="GO:0016020">
    <property type="term" value="C:membrane"/>
    <property type="evidence" value="ECO:0007669"/>
    <property type="project" value="UniProtKB-SubCell"/>
</dbReference>
<feature type="transmembrane region" description="Helical" evidence="5">
    <location>
        <begin position="115"/>
        <end position="136"/>
    </location>
</feature>
<evidence type="ECO:0000259" key="6">
    <source>
        <dbReference type="PROSITE" id="PS51012"/>
    </source>
</evidence>
<dbReference type="InterPro" id="IPR047817">
    <property type="entry name" value="ABC2_TM_bact-type"/>
</dbReference>
<sequence length="287" mass="30123">MSAPGLRAMRMGLRRGWTEHVQFLSSRRELVSALIGTVGVYVLLVRWQGDTVVEGTGESQAVLMTAGFVAFSVFSAALLNLPMGIAADREEGTLLRLRTVPGGPAAYLTGRAVSVLLQIALYVLLMLVAGAAVAGLRLPAAPADWLTLAWVLALGTLSVVPLGAALGALLPGPRNAASILSLPVMALMLVSGVMFPVARLPEAVQSAAQFFPLYWQGLGLRSVFLPDAMAAAEIGGTWRLPETAAVLGAWAAAGLLLAPWVLLRATRRESGARLAARRERRAAQGAL</sequence>
<dbReference type="InterPro" id="IPR013525">
    <property type="entry name" value="ABC2_TM"/>
</dbReference>
<reference evidence="7 8" key="1">
    <citation type="submission" date="2017-06" db="EMBL/GenBank/DDBJ databases">
        <authorList>
            <person name="Kim H.J."/>
            <person name="Triplett B.A."/>
        </authorList>
    </citation>
    <scope>NUCLEOTIDE SEQUENCE [LARGE SCALE GENOMIC DNA]</scope>
    <source>
        <strain evidence="7 8">DSM 44715</strain>
    </source>
</reference>
<keyword evidence="4 5" id="KW-0472">Membrane</keyword>
<accession>A0A239EBJ6</accession>
<evidence type="ECO:0000256" key="4">
    <source>
        <dbReference type="ARBA" id="ARBA00023136"/>
    </source>
</evidence>
<dbReference type="PANTHER" id="PTHR43229:SF2">
    <property type="entry name" value="NODULATION PROTEIN J"/>
    <property type="match status" value="1"/>
</dbReference>
<feature type="transmembrane region" description="Helical" evidence="5">
    <location>
        <begin position="61"/>
        <end position="81"/>
    </location>
</feature>
<keyword evidence="2 5" id="KW-0812">Transmembrane</keyword>
<keyword evidence="8" id="KW-1185">Reference proteome</keyword>
<dbReference type="InterPro" id="IPR051784">
    <property type="entry name" value="Nod_factor_ABC_transporter"/>
</dbReference>
<name>A0A239EBJ6_9ACTN</name>
<dbReference type="PROSITE" id="PS51012">
    <property type="entry name" value="ABC_TM2"/>
    <property type="match status" value="1"/>
</dbReference>
<proteinExistence type="predicted"/>
<feature type="transmembrane region" description="Helical" evidence="5">
    <location>
        <begin position="30"/>
        <end position="49"/>
    </location>
</feature>
<dbReference type="AlphaFoldDB" id="A0A239EBJ6"/>
<dbReference type="PANTHER" id="PTHR43229">
    <property type="entry name" value="NODULATION PROTEIN J"/>
    <property type="match status" value="1"/>
</dbReference>
<dbReference type="RefSeq" id="WP_089324878.1">
    <property type="nucleotide sequence ID" value="NZ_FZOR01000003.1"/>
</dbReference>
<protein>
    <submittedName>
        <fullName evidence="7">ABC-2 type transport system permease protein</fullName>
    </submittedName>
</protein>
<feature type="transmembrane region" description="Helical" evidence="5">
    <location>
        <begin position="177"/>
        <end position="198"/>
    </location>
</feature>